<organism evidence="5 6">
    <name type="scientific">Clostridium perfringens (strain ATCC 13124 / DSM 756 / JCM 1290 / NCIMB 6125 / NCTC 8237 / Type A)</name>
    <dbReference type="NCBI Taxonomy" id="195103"/>
    <lineage>
        <taxon>Bacteria</taxon>
        <taxon>Bacillati</taxon>
        <taxon>Bacillota</taxon>
        <taxon>Clostridia</taxon>
        <taxon>Eubacteriales</taxon>
        <taxon>Clostridiaceae</taxon>
        <taxon>Clostridium</taxon>
    </lineage>
</organism>
<evidence type="ECO:0000259" key="4">
    <source>
        <dbReference type="Pfam" id="PF17802"/>
    </source>
</evidence>
<dbReference type="InterPro" id="IPR041033">
    <property type="entry name" value="SpaA_PFL_dom_1"/>
</dbReference>
<dbReference type="Pfam" id="PF17802">
    <property type="entry name" value="SpaA"/>
    <property type="match status" value="1"/>
</dbReference>
<gene>
    <name evidence="5" type="ordered locus">CPF_0147</name>
</gene>
<dbReference type="RefSeq" id="WP_011590085.1">
    <property type="nucleotide sequence ID" value="NC_008261.1"/>
</dbReference>
<dbReference type="InterPro" id="IPR032334">
    <property type="entry name" value="GramPos_pilinBB"/>
</dbReference>
<evidence type="ECO:0000313" key="5">
    <source>
        <dbReference type="EMBL" id="ABG84125.1"/>
    </source>
</evidence>
<dbReference type="Pfam" id="PF16569">
    <property type="entry name" value="GramPos_pilinBB"/>
    <property type="match status" value="1"/>
</dbReference>
<feature type="signal peptide" evidence="2">
    <location>
        <begin position="1"/>
        <end position="28"/>
    </location>
</feature>
<proteinExistence type="predicted"/>
<keyword evidence="1" id="KW-0472">Membrane</keyword>
<keyword evidence="2" id="KW-0732">Signal</keyword>
<dbReference type="EMBL" id="CP000246">
    <property type="protein sequence ID" value="ABG84125.1"/>
    <property type="molecule type" value="Genomic_DNA"/>
</dbReference>
<name>A0A0H2YTP3_CLOP1</name>
<dbReference type="Gene3D" id="2.60.40.10">
    <property type="entry name" value="Immunoglobulins"/>
    <property type="match status" value="2"/>
</dbReference>
<dbReference type="STRING" id="195103.CPF_0147"/>
<feature type="domain" description="Gram-positive pilin backbone subunit 2 Cna-B-like" evidence="3">
    <location>
        <begin position="198"/>
        <end position="320"/>
    </location>
</feature>
<dbReference type="PaxDb" id="195103-CPF_0147"/>
<dbReference type="KEGG" id="cpf:CPF_0147"/>
<accession>A0A0H2YTP3</accession>
<dbReference type="AlphaFoldDB" id="A0A0H2YTP3"/>
<dbReference type="NCBIfam" id="NF033902">
    <property type="entry name" value="iso_D2_wall_anc"/>
    <property type="match status" value="1"/>
</dbReference>
<feature type="domain" description="SpaA-like prealbumin fold" evidence="4">
    <location>
        <begin position="340"/>
        <end position="432"/>
    </location>
</feature>
<dbReference type="InterPro" id="IPR013783">
    <property type="entry name" value="Ig-like_fold"/>
</dbReference>
<protein>
    <submittedName>
        <fullName evidence="5">Surface protein</fullName>
    </submittedName>
</protein>
<evidence type="ECO:0000256" key="2">
    <source>
        <dbReference type="SAM" id="SignalP"/>
    </source>
</evidence>
<dbReference type="Proteomes" id="UP000001823">
    <property type="component" value="Chromosome"/>
</dbReference>
<evidence type="ECO:0000259" key="3">
    <source>
        <dbReference type="Pfam" id="PF16569"/>
    </source>
</evidence>
<feature type="chain" id="PRO_5002603027" evidence="2">
    <location>
        <begin position="29"/>
        <end position="522"/>
    </location>
</feature>
<keyword evidence="1" id="KW-0812">Transmembrane</keyword>
<keyword evidence="6" id="KW-1185">Reference proteome</keyword>
<evidence type="ECO:0000256" key="1">
    <source>
        <dbReference type="SAM" id="Phobius"/>
    </source>
</evidence>
<keyword evidence="1" id="KW-1133">Transmembrane helix</keyword>
<dbReference type="InterPro" id="IPR026466">
    <property type="entry name" value="Fim_isopep_form_D2_dom"/>
</dbReference>
<dbReference type="Gene3D" id="2.60.40.740">
    <property type="match status" value="1"/>
</dbReference>
<reference evidence="5 6" key="1">
    <citation type="journal article" date="2006" name="Genome Res.">
        <title>Skewed genomic variability in strains of the toxigenic bacterial pathogen, Clostridium perfringens.</title>
        <authorList>
            <person name="Myers G.S."/>
            <person name="Rasko D.A."/>
            <person name="Cheung J.K."/>
            <person name="Ravel J."/>
            <person name="Seshadri R."/>
            <person name="Deboy R.T."/>
            <person name="Ren Q."/>
            <person name="Varga J."/>
            <person name="Awad M.M."/>
            <person name="Brinkac L.M."/>
            <person name="Daugherty S.C."/>
            <person name="Haft D.H."/>
            <person name="Dodson R.J."/>
            <person name="Madupu R."/>
            <person name="Nelson W.C."/>
            <person name="Rosovitz M.J."/>
            <person name="Sullivan S.A."/>
            <person name="Khouri H."/>
            <person name="Dimitrov G.I."/>
            <person name="Watkins K.L."/>
            <person name="Mulligan S."/>
            <person name="Benton J."/>
            <person name="Radune D."/>
            <person name="Fisher D.J."/>
            <person name="Atkins H.S."/>
            <person name="Hiscox T."/>
            <person name="Jost B.H."/>
            <person name="Billington S.J."/>
            <person name="Songer J.G."/>
            <person name="McClane B.A."/>
            <person name="Titball R.W."/>
            <person name="Rood J.I."/>
            <person name="Melville S.B."/>
            <person name="Paulsen I.T."/>
        </authorList>
    </citation>
    <scope>NUCLEOTIDE SEQUENCE [LARGE SCALE GENOMIC DNA]</scope>
    <source>
        <strain evidence="6">ATCC 13124 / DSM 756 / JCM 1290 / NCIMB 6125 / NCTC 8237 / S 107 / Type A</strain>
    </source>
</reference>
<evidence type="ECO:0000313" key="6">
    <source>
        <dbReference type="Proteomes" id="UP000001823"/>
    </source>
</evidence>
<dbReference type="HOGENOM" id="CLU_028873_1_0_9"/>
<dbReference type="NCBIfam" id="TIGR04226">
    <property type="entry name" value="RrgB_K2N_iso_D2"/>
    <property type="match status" value="1"/>
</dbReference>
<dbReference type="InterPro" id="IPR048052">
    <property type="entry name" value="FM1-like"/>
</dbReference>
<sequence length="522" mass="57087">MKNNILKKFSFIMVFIFVFITTSIPVFAATPSISKDAPIKGSITISKKGATFTAYKLLDATKSGDAYEYSVNSDLKDFFNNSNYGSYSQESIQKLSGEEVKEFAVNLHKYILDNKKSGQELTDGQKNTVDLGYYLVTETSSDSEGAAVASTPIIVSVPQVSGDSWNYDVTINPKDNTPILEKNIVKENQRVKTSSENIGDVVKYEVKASIPVYQKNAQNIMYKFTDTMSKGLTYDEKTGFKVTSGDKVFDKDNDYTVDVKKQRDGSTVITINFNYDNIKAYAETGITLNYQATLNKDAVISNKENLGNTNNIQLDYTNNPHVKDSYKKLTDKVTTYTFGFGITKVDSELNSKLLQGAEFSVKDAGGKTVAKYTYDEKGQVVSLSGNGVTNSKGITTFVGLKEGKYLITEEVAPSGYSLLKNPVEVTITANKDESGNYTGAATIEISNGNKAGQIINDISENDGNILFNVQIENHAGFSLPSTGGLGNTGFIKIAIILLSIVCVLSILGLGYTKFENSRKTKN</sequence>
<feature type="transmembrane region" description="Helical" evidence="1">
    <location>
        <begin position="489"/>
        <end position="511"/>
    </location>
</feature>
<dbReference type="eggNOG" id="COG4932">
    <property type="taxonomic scope" value="Bacteria"/>
</dbReference>